<name>A0A8H3EU76_9LECA</name>
<evidence type="ECO:0000259" key="2">
    <source>
        <dbReference type="Pfam" id="PF13649"/>
    </source>
</evidence>
<dbReference type="PANTHER" id="PTHR43591">
    <property type="entry name" value="METHYLTRANSFERASE"/>
    <property type="match status" value="1"/>
</dbReference>
<dbReference type="Pfam" id="PF13649">
    <property type="entry name" value="Methyltransf_25"/>
    <property type="match status" value="1"/>
</dbReference>
<dbReference type="AlphaFoldDB" id="A0A8H3EU76"/>
<dbReference type="InterPro" id="IPR029063">
    <property type="entry name" value="SAM-dependent_MTases_sf"/>
</dbReference>
<dbReference type="InterPro" id="IPR041698">
    <property type="entry name" value="Methyltransf_25"/>
</dbReference>
<sequence>MWNVPCIRLLWSLSNGHATETVPTNSSSLVLDDACGLGTVTAEVKKSFPDIAVLATDSAAGMLKAVDRKAQKHNWKNVETKVLDGGDLTDVSSDSITHAFACTCIDLAHNATACIRELSRVIAPGGVLAINTWADPTHPSISIPWSNACLKVHPGFKAPIVTNPNWSTAEQIKGNLEKAGFKDVQTKQMVTHWRWSSPDEMTNWFFDGGNPVCMRWHEALLEKYGGEVGDMREEFHKELEKEYKEEGGQLLKDELVNLTIARK</sequence>
<dbReference type="Gene3D" id="3.40.50.150">
    <property type="entry name" value="Vaccinia Virus protein VP39"/>
    <property type="match status" value="1"/>
</dbReference>
<evidence type="ECO:0000313" key="4">
    <source>
        <dbReference type="Proteomes" id="UP000664521"/>
    </source>
</evidence>
<dbReference type="EMBL" id="CAJPDS010000010">
    <property type="protein sequence ID" value="CAF9911504.1"/>
    <property type="molecule type" value="Genomic_DNA"/>
</dbReference>
<accession>A0A8H3EU76</accession>
<dbReference type="Proteomes" id="UP000664521">
    <property type="component" value="Unassembled WGS sequence"/>
</dbReference>
<feature type="signal peptide" evidence="1">
    <location>
        <begin position="1"/>
        <end position="18"/>
    </location>
</feature>
<feature type="domain" description="Methyltransferase" evidence="2">
    <location>
        <begin position="30"/>
        <end position="126"/>
    </location>
</feature>
<reference evidence="3" key="1">
    <citation type="submission" date="2021-03" db="EMBL/GenBank/DDBJ databases">
        <authorList>
            <person name="Tagirdzhanova G."/>
        </authorList>
    </citation>
    <scope>NUCLEOTIDE SEQUENCE</scope>
</reference>
<gene>
    <name evidence="3" type="ORF">HETSPECPRED_000353</name>
</gene>
<evidence type="ECO:0000256" key="1">
    <source>
        <dbReference type="SAM" id="SignalP"/>
    </source>
</evidence>
<protein>
    <recommendedName>
        <fullName evidence="2">Methyltransferase domain-containing protein</fullName>
    </recommendedName>
</protein>
<keyword evidence="1" id="KW-0732">Signal</keyword>
<proteinExistence type="predicted"/>
<evidence type="ECO:0000313" key="3">
    <source>
        <dbReference type="EMBL" id="CAF9911504.1"/>
    </source>
</evidence>
<keyword evidence="4" id="KW-1185">Reference proteome</keyword>
<dbReference type="SUPFAM" id="SSF53335">
    <property type="entry name" value="S-adenosyl-L-methionine-dependent methyltransferases"/>
    <property type="match status" value="1"/>
</dbReference>
<organism evidence="3 4">
    <name type="scientific">Heterodermia speciosa</name>
    <dbReference type="NCBI Taxonomy" id="116794"/>
    <lineage>
        <taxon>Eukaryota</taxon>
        <taxon>Fungi</taxon>
        <taxon>Dikarya</taxon>
        <taxon>Ascomycota</taxon>
        <taxon>Pezizomycotina</taxon>
        <taxon>Lecanoromycetes</taxon>
        <taxon>OSLEUM clade</taxon>
        <taxon>Lecanoromycetidae</taxon>
        <taxon>Caliciales</taxon>
        <taxon>Physciaceae</taxon>
        <taxon>Heterodermia</taxon>
    </lineage>
</organism>
<comment type="caution">
    <text evidence="3">The sequence shown here is derived from an EMBL/GenBank/DDBJ whole genome shotgun (WGS) entry which is preliminary data.</text>
</comment>
<dbReference type="CDD" id="cd02440">
    <property type="entry name" value="AdoMet_MTases"/>
    <property type="match status" value="1"/>
</dbReference>
<dbReference type="OrthoDB" id="2013972at2759"/>
<feature type="chain" id="PRO_5034756788" description="Methyltransferase domain-containing protein" evidence="1">
    <location>
        <begin position="19"/>
        <end position="263"/>
    </location>
</feature>